<dbReference type="GO" id="GO:0016787">
    <property type="term" value="F:hydrolase activity"/>
    <property type="evidence" value="ECO:0007669"/>
    <property type="project" value="UniProtKB-KW"/>
</dbReference>
<accession>A0A1B2I705</accession>
<feature type="domain" description="Calcineurin-like phosphoesterase" evidence="3">
    <location>
        <begin position="31"/>
        <end position="252"/>
    </location>
</feature>
<dbReference type="Gene3D" id="3.90.780.10">
    <property type="entry name" value="5'-Nucleotidase, C-terminal domain"/>
    <property type="match status" value="1"/>
</dbReference>
<keyword evidence="1 2" id="KW-0732">Signal</keyword>
<dbReference type="InterPro" id="IPR004843">
    <property type="entry name" value="Calcineurin-like_PHP"/>
</dbReference>
<dbReference type="Proteomes" id="UP000093044">
    <property type="component" value="Chromosome"/>
</dbReference>
<dbReference type="Gene3D" id="3.60.21.10">
    <property type="match status" value="1"/>
</dbReference>
<dbReference type="STRING" id="1197717.BED41_12065"/>
<dbReference type="PANTHER" id="PTHR11575">
    <property type="entry name" value="5'-NUCLEOTIDASE-RELATED"/>
    <property type="match status" value="1"/>
</dbReference>
<proteinExistence type="inferred from homology"/>
<dbReference type="PRINTS" id="PR01607">
    <property type="entry name" value="APYRASEFAMLY"/>
</dbReference>
<dbReference type="Pfam" id="PF02872">
    <property type="entry name" value="5_nucleotid_C"/>
    <property type="match status" value="1"/>
</dbReference>
<comment type="similarity">
    <text evidence="2">Belongs to the 5'-nucleotidase family.</text>
</comment>
<evidence type="ECO:0000259" key="3">
    <source>
        <dbReference type="Pfam" id="PF00149"/>
    </source>
</evidence>
<evidence type="ECO:0000313" key="5">
    <source>
        <dbReference type="EMBL" id="ANZ45750.1"/>
    </source>
</evidence>
<dbReference type="InterPro" id="IPR029052">
    <property type="entry name" value="Metallo-depent_PP-like"/>
</dbReference>
<dbReference type="InterPro" id="IPR008334">
    <property type="entry name" value="5'-Nucleotdase_C"/>
</dbReference>
<organism evidence="5 6">
    <name type="scientific">Cloacibacillus porcorum</name>
    <dbReference type="NCBI Taxonomy" id="1197717"/>
    <lineage>
        <taxon>Bacteria</taxon>
        <taxon>Thermotogati</taxon>
        <taxon>Synergistota</taxon>
        <taxon>Synergistia</taxon>
        <taxon>Synergistales</taxon>
        <taxon>Synergistaceae</taxon>
        <taxon>Cloacibacillus</taxon>
    </lineage>
</organism>
<evidence type="ECO:0000313" key="6">
    <source>
        <dbReference type="Proteomes" id="UP000093044"/>
    </source>
</evidence>
<feature type="signal peptide" evidence="2">
    <location>
        <begin position="1"/>
        <end position="25"/>
    </location>
</feature>
<dbReference type="InterPro" id="IPR006179">
    <property type="entry name" value="5_nucleotidase/apyrase"/>
</dbReference>
<protein>
    <recommendedName>
        <fullName evidence="7">Multifunctional 2',3'-cyclic-nucleotide 2'-phosphodiesterase/5'-nucleotidase/3'-nucleotidase</fullName>
    </recommendedName>
</protein>
<dbReference type="Pfam" id="PF00149">
    <property type="entry name" value="Metallophos"/>
    <property type="match status" value="1"/>
</dbReference>
<dbReference type="InterPro" id="IPR036907">
    <property type="entry name" value="5'-Nucleotdase_C_sf"/>
</dbReference>
<dbReference type="SUPFAM" id="SSF55816">
    <property type="entry name" value="5'-nucleotidase (syn. UDP-sugar hydrolase), C-terminal domain"/>
    <property type="match status" value="1"/>
</dbReference>
<keyword evidence="6" id="KW-1185">Reference proteome</keyword>
<feature type="domain" description="5'-Nucleotidase C-terminal" evidence="4">
    <location>
        <begin position="347"/>
        <end position="506"/>
    </location>
</feature>
<dbReference type="OrthoDB" id="7820733at2"/>
<dbReference type="EMBL" id="CP016757">
    <property type="protein sequence ID" value="ANZ45750.1"/>
    <property type="molecule type" value="Genomic_DNA"/>
</dbReference>
<reference evidence="5" key="1">
    <citation type="submission" date="2016-08" db="EMBL/GenBank/DDBJ databases">
        <title>Complete genome of Cloacibacillus porcorum.</title>
        <authorList>
            <person name="Looft T."/>
            <person name="Bayles D.O."/>
            <person name="Alt D.P."/>
        </authorList>
    </citation>
    <scope>NUCLEOTIDE SEQUENCE [LARGE SCALE GENOMIC DNA]</scope>
    <source>
        <strain evidence="5">CL-84</strain>
    </source>
</reference>
<gene>
    <name evidence="5" type="ORF">BED41_12065</name>
</gene>
<dbReference type="KEGG" id="cpor:BED41_12065"/>
<evidence type="ECO:0000259" key="4">
    <source>
        <dbReference type="Pfam" id="PF02872"/>
    </source>
</evidence>
<keyword evidence="2" id="KW-0547">Nucleotide-binding</keyword>
<dbReference type="AlphaFoldDB" id="A0A1B2I705"/>
<dbReference type="GeneID" id="83058582"/>
<dbReference type="RefSeq" id="WP_066746633.1">
    <property type="nucleotide sequence ID" value="NZ_CP016757.1"/>
</dbReference>
<dbReference type="GO" id="GO:0000166">
    <property type="term" value="F:nucleotide binding"/>
    <property type="evidence" value="ECO:0007669"/>
    <property type="project" value="UniProtKB-KW"/>
</dbReference>
<evidence type="ECO:0000256" key="1">
    <source>
        <dbReference type="ARBA" id="ARBA00022729"/>
    </source>
</evidence>
<evidence type="ECO:0008006" key="7">
    <source>
        <dbReference type="Google" id="ProtNLM"/>
    </source>
</evidence>
<sequence>MDYKRLKSSLFALLFLLAVALPAPAAEKSFHILMINDPHSYILPYYEAAEAGLPAGAVKAEAVGGLSRALRLVADERAALKETSQSPIFLFEGGDIMLGKKGSLQNGHAEYGSLAALGFDAGVLGNHDFDGGVRTLAKLGPELKFPVLASNILFSEPEIDSYYPKLMVIKKGDVSVGVFGLVTPDLKAIISDPGGFDIEKDIFKKAAECVRELRAQGVDAVVALNHIGLDLDKKLAASVPGIDVIVGGHSHDAIKERLLVKNPQGSQTLIGQAGLDGRYAGRFDVTVYDGTLVAEKSSWRLMPVLPGTAAEETSEALGLEAQKKLAATLNIADPTMILAKSVDGRKESMRGGENALGDLAAEALRWNGQARIGLINGGALRIGRIVPPGPFTAGDMLDLMPFDSIPVRLLVSGAEIRRQLEAAASALRGRNDGYDPARRMSTGEFLQVAGLRFDIDLGEPAAVVESRRMTADGRRVKNIMVDSSRGWLPLEDGKIYSVATLDYTAKYWNALSSAPIGKAALACFDDYLEKVLRRQADITTDGRINIIGQ</sequence>
<evidence type="ECO:0000256" key="2">
    <source>
        <dbReference type="RuleBase" id="RU362119"/>
    </source>
</evidence>
<dbReference type="PANTHER" id="PTHR11575:SF24">
    <property type="entry name" value="5'-NUCLEOTIDASE"/>
    <property type="match status" value="1"/>
</dbReference>
<dbReference type="SUPFAM" id="SSF56300">
    <property type="entry name" value="Metallo-dependent phosphatases"/>
    <property type="match status" value="1"/>
</dbReference>
<feature type="chain" id="PRO_5008446301" description="Multifunctional 2',3'-cyclic-nucleotide 2'-phosphodiesterase/5'-nucleotidase/3'-nucleotidase" evidence="2">
    <location>
        <begin position="26"/>
        <end position="549"/>
    </location>
</feature>
<name>A0A1B2I705_9BACT</name>
<keyword evidence="2" id="KW-0378">Hydrolase</keyword>
<dbReference type="GO" id="GO:0009166">
    <property type="term" value="P:nucleotide catabolic process"/>
    <property type="evidence" value="ECO:0007669"/>
    <property type="project" value="InterPro"/>
</dbReference>